<keyword evidence="3 6" id="KW-0812">Transmembrane</keyword>
<feature type="transmembrane region" description="Helical" evidence="6">
    <location>
        <begin position="106"/>
        <end position="125"/>
    </location>
</feature>
<feature type="transmembrane region" description="Helical" evidence="6">
    <location>
        <begin position="390"/>
        <end position="415"/>
    </location>
</feature>
<feature type="transmembrane region" description="Helical" evidence="6">
    <location>
        <begin position="421"/>
        <end position="444"/>
    </location>
</feature>
<comment type="subcellular location">
    <subcellularLocation>
        <location evidence="1">Cell membrane</location>
        <topology evidence="1">Multi-pass membrane protein</topology>
    </subcellularLocation>
</comment>
<dbReference type="Gene3D" id="1.20.1720.10">
    <property type="entry name" value="Multidrug resistance protein D"/>
    <property type="match status" value="1"/>
</dbReference>
<evidence type="ECO:0000256" key="3">
    <source>
        <dbReference type="ARBA" id="ARBA00022692"/>
    </source>
</evidence>
<dbReference type="InterPro" id="IPR036259">
    <property type="entry name" value="MFS_trans_sf"/>
</dbReference>
<keyword evidence="2" id="KW-0813">Transport</keyword>
<evidence type="ECO:0000256" key="1">
    <source>
        <dbReference type="ARBA" id="ARBA00004651"/>
    </source>
</evidence>
<sequence length="455" mass="48952">MITKKVPNWLTLITLAIGFIMATLDASIMNVAVATVQKELSLSSTSGTWIIDSYLLSFASLLLLGGVLANKFGSKPIYLVGMFLFLIGSISGGFSESGAWLIGSRFFQGVGAAFFMPSSLSLLVLSFEDKTERAKMLGIWSAVVSISSGVGPFVGGALIYGLGWRSIFFINVPLGIIGLVLAYCFAINPKSDRSLKLTVLPNLLSMIMLASFAYTLIEGGTYGIAYPPAIISFILFLITLFLFTSYERKSELPMIPLGLIKIKAFVFSNFTAVLLNSSMMGGLFIFGLYLQSSNHSTTLEAGAQLIPMMIVFMIGNIIFSRTVKKFGTDKMLIFGLLLAAIGTFVLTFSLHFTYLVYALIYAIANLGVGIVVPAMTMVAMQSATDKYSNFAGAIFNVARQIGSLFGVALLGVIFYQSSSPVIGAEISFAIMTIFYVLGIAFSIIGSKEKGKTIES</sequence>
<feature type="transmembrane region" description="Helical" evidence="6">
    <location>
        <begin position="301"/>
        <end position="319"/>
    </location>
</feature>
<evidence type="ECO:0000313" key="8">
    <source>
        <dbReference type="EMBL" id="MBZ5962323.1"/>
    </source>
</evidence>
<dbReference type="PANTHER" id="PTHR42718:SF40">
    <property type="entry name" value="METHYLENOMYCIN A RESISTANCE PROTEIN"/>
    <property type="match status" value="1"/>
</dbReference>
<feature type="transmembrane region" description="Helical" evidence="6">
    <location>
        <begin position="48"/>
        <end position="69"/>
    </location>
</feature>
<dbReference type="Proteomes" id="UP000752647">
    <property type="component" value="Unassembled WGS sequence"/>
</dbReference>
<keyword evidence="4 6" id="KW-1133">Transmembrane helix</keyword>
<dbReference type="GeneID" id="34301515"/>
<feature type="domain" description="Major facilitator superfamily (MFS) profile" evidence="7">
    <location>
        <begin position="11"/>
        <end position="450"/>
    </location>
</feature>
<feature type="transmembrane region" description="Helical" evidence="6">
    <location>
        <begin position="166"/>
        <end position="187"/>
    </location>
</feature>
<protein>
    <submittedName>
        <fullName evidence="8">MFS transporter</fullName>
    </submittedName>
</protein>
<dbReference type="GO" id="GO:0022857">
    <property type="term" value="F:transmembrane transporter activity"/>
    <property type="evidence" value="ECO:0007669"/>
    <property type="project" value="InterPro"/>
</dbReference>
<evidence type="ECO:0000259" key="7">
    <source>
        <dbReference type="PROSITE" id="PS50850"/>
    </source>
</evidence>
<keyword evidence="5 6" id="KW-0472">Membrane</keyword>
<dbReference type="Pfam" id="PF07690">
    <property type="entry name" value="MFS_1"/>
    <property type="match status" value="1"/>
</dbReference>
<feature type="transmembrane region" description="Helical" evidence="6">
    <location>
        <begin position="264"/>
        <end position="289"/>
    </location>
</feature>
<dbReference type="InterPro" id="IPR011701">
    <property type="entry name" value="MFS"/>
</dbReference>
<dbReference type="OMA" id="YAWIASA"/>
<proteinExistence type="predicted"/>
<comment type="caution">
    <text evidence="8">The sequence shown here is derived from an EMBL/GenBank/DDBJ whole genome shotgun (WGS) entry which is preliminary data.</text>
</comment>
<reference evidence="8" key="1">
    <citation type="submission" date="2021-05" db="EMBL/GenBank/DDBJ databases">
        <title>Pangenome of Leuconostoc gelidum warrants species status for Leuconostoc gelidum subsp. gasicomitatum.</title>
        <authorList>
            <person name="Johansson P."/>
            <person name="Sade E."/>
            <person name="Hultman J."/>
            <person name="Auvinen P."/>
            <person name="Bjorkroth J."/>
        </authorList>
    </citation>
    <scope>NUCLEOTIDE SEQUENCE</scope>
    <source>
        <strain evidence="8">A.21.4</strain>
    </source>
</reference>
<feature type="transmembrane region" description="Helical" evidence="6">
    <location>
        <begin position="358"/>
        <end position="378"/>
    </location>
</feature>
<dbReference type="Gene3D" id="1.20.1250.20">
    <property type="entry name" value="MFS general substrate transporter like domains"/>
    <property type="match status" value="1"/>
</dbReference>
<feature type="transmembrane region" description="Helical" evidence="6">
    <location>
        <begin position="137"/>
        <end position="160"/>
    </location>
</feature>
<feature type="transmembrane region" description="Helical" evidence="6">
    <location>
        <begin position="12"/>
        <end position="36"/>
    </location>
</feature>
<organism evidence="8 9">
    <name type="scientific">Leuconostoc gasicomitatum</name>
    <dbReference type="NCBI Taxonomy" id="115778"/>
    <lineage>
        <taxon>Bacteria</taxon>
        <taxon>Bacillati</taxon>
        <taxon>Bacillota</taxon>
        <taxon>Bacilli</taxon>
        <taxon>Lactobacillales</taxon>
        <taxon>Lactobacillaceae</taxon>
        <taxon>Leuconostoc</taxon>
        <taxon>Leuconostoc gelidum group</taxon>
    </lineage>
</organism>
<dbReference type="GO" id="GO:0005886">
    <property type="term" value="C:plasma membrane"/>
    <property type="evidence" value="ECO:0007669"/>
    <property type="project" value="UniProtKB-SubCell"/>
</dbReference>
<dbReference type="InterPro" id="IPR020846">
    <property type="entry name" value="MFS_dom"/>
</dbReference>
<accession>A0A9Q3XSR1</accession>
<feature type="transmembrane region" description="Helical" evidence="6">
    <location>
        <begin position="76"/>
        <end position="94"/>
    </location>
</feature>
<evidence type="ECO:0000256" key="6">
    <source>
        <dbReference type="SAM" id="Phobius"/>
    </source>
</evidence>
<evidence type="ECO:0000313" key="9">
    <source>
        <dbReference type="Proteomes" id="UP000752647"/>
    </source>
</evidence>
<dbReference type="SUPFAM" id="SSF103473">
    <property type="entry name" value="MFS general substrate transporter"/>
    <property type="match status" value="1"/>
</dbReference>
<feature type="transmembrane region" description="Helical" evidence="6">
    <location>
        <begin position="199"/>
        <end position="217"/>
    </location>
</feature>
<dbReference type="AlphaFoldDB" id="A0A9Q3XSR1"/>
<evidence type="ECO:0000256" key="5">
    <source>
        <dbReference type="ARBA" id="ARBA00023136"/>
    </source>
</evidence>
<dbReference type="RefSeq" id="WP_010388120.1">
    <property type="nucleotide sequence ID" value="NZ_BPKT01000010.1"/>
</dbReference>
<dbReference type="CDD" id="cd17321">
    <property type="entry name" value="MFS_MMR_MDR_like"/>
    <property type="match status" value="1"/>
</dbReference>
<dbReference type="PROSITE" id="PS50850">
    <property type="entry name" value="MFS"/>
    <property type="match status" value="1"/>
</dbReference>
<name>A0A9Q3XSR1_9LACO</name>
<feature type="transmembrane region" description="Helical" evidence="6">
    <location>
        <begin position="223"/>
        <end position="243"/>
    </location>
</feature>
<dbReference type="EMBL" id="JAHBFI010000008">
    <property type="protein sequence ID" value="MBZ5962323.1"/>
    <property type="molecule type" value="Genomic_DNA"/>
</dbReference>
<evidence type="ECO:0000256" key="4">
    <source>
        <dbReference type="ARBA" id="ARBA00022989"/>
    </source>
</evidence>
<dbReference type="PRINTS" id="PR01036">
    <property type="entry name" value="TCRTETB"/>
</dbReference>
<dbReference type="PANTHER" id="PTHR42718">
    <property type="entry name" value="MAJOR FACILITATOR SUPERFAMILY MULTIDRUG TRANSPORTER MFSC"/>
    <property type="match status" value="1"/>
</dbReference>
<gene>
    <name evidence="8" type="ORF">KIJ12_03990</name>
</gene>
<feature type="transmembrane region" description="Helical" evidence="6">
    <location>
        <begin position="331"/>
        <end position="352"/>
    </location>
</feature>
<evidence type="ECO:0000256" key="2">
    <source>
        <dbReference type="ARBA" id="ARBA00022448"/>
    </source>
</evidence>